<dbReference type="KEGG" id="txa:HQN79_10140"/>
<dbReference type="EMBL" id="CP054020">
    <property type="protein sequence ID" value="QKI89908.1"/>
    <property type="molecule type" value="Genomic_DNA"/>
</dbReference>
<dbReference type="GO" id="GO:0015627">
    <property type="term" value="C:type II protein secretion system complex"/>
    <property type="evidence" value="ECO:0007669"/>
    <property type="project" value="UniProtKB-UniRule"/>
</dbReference>
<proteinExistence type="inferred from homology"/>
<dbReference type="AlphaFoldDB" id="A0A7D4TH15"/>
<evidence type="ECO:0000256" key="7">
    <source>
        <dbReference type="ARBA" id="ARBA00022989"/>
    </source>
</evidence>
<evidence type="ECO:0000313" key="12">
    <source>
        <dbReference type="Proteomes" id="UP000504724"/>
    </source>
</evidence>
<reference evidence="11 12" key="1">
    <citation type="submission" date="2020-05" db="EMBL/GenBank/DDBJ databases">
        <title>Thiomicrorhabdus sediminis sp.nov. and Thiomicrorhabdus xiamenensis sp.nov., novel sulfur-oxidizing bacteria isolated from coastal sediment.</title>
        <authorList>
            <person name="Liu X."/>
        </authorList>
    </citation>
    <scope>NUCLEOTIDE SEQUENCE [LARGE SCALE GENOMIC DNA]</scope>
    <source>
        <strain evidence="11 12">G2</strain>
    </source>
</reference>
<keyword evidence="5 9" id="KW-0997">Cell inner membrane</keyword>
<protein>
    <recommendedName>
        <fullName evidence="9">Type II secretion system protein I</fullName>
        <shortName evidence="9">T2SS minor pseudopilin I</shortName>
    </recommendedName>
</protein>
<organism evidence="11 12">
    <name type="scientific">Thiomicrorhabdus xiamenensis</name>
    <dbReference type="NCBI Taxonomy" id="2739063"/>
    <lineage>
        <taxon>Bacteria</taxon>
        <taxon>Pseudomonadati</taxon>
        <taxon>Pseudomonadota</taxon>
        <taxon>Gammaproteobacteria</taxon>
        <taxon>Thiotrichales</taxon>
        <taxon>Piscirickettsiaceae</taxon>
        <taxon>Thiomicrorhabdus</taxon>
    </lineage>
</organism>
<feature type="domain" description="Type II secretion system protein GspI C-terminal" evidence="10">
    <location>
        <begin position="45"/>
        <end position="120"/>
    </location>
</feature>
<evidence type="ECO:0000256" key="4">
    <source>
        <dbReference type="ARBA" id="ARBA00022481"/>
    </source>
</evidence>
<evidence type="ECO:0000256" key="2">
    <source>
        <dbReference type="ARBA" id="ARBA00008358"/>
    </source>
</evidence>
<comment type="subunit">
    <text evidence="9">Type II secretion is composed of four main components: the outer membrane complex, the inner membrane complex, the cytoplasmic secretion ATPase and the periplasm-spanning pseudopilus.</text>
</comment>
<dbReference type="Proteomes" id="UP000504724">
    <property type="component" value="Chromosome"/>
</dbReference>
<dbReference type="Pfam" id="PF02501">
    <property type="entry name" value="T2SSI"/>
    <property type="match status" value="1"/>
</dbReference>
<evidence type="ECO:0000256" key="9">
    <source>
        <dbReference type="RuleBase" id="RU368030"/>
    </source>
</evidence>
<sequence length="127" mass="13843">MAEKTVQRQCGFTLIEVLIALVIAAIALAAMSRSFGVTTHNQALLEEKVVATWVAQNALTQQQIQTGSNQFSREEKMLGRNWLLTQKIEATQLAQFKKLTIEVKPDTASTGDDASVSTRLVTVVGVP</sequence>
<dbReference type="InterPro" id="IPR012902">
    <property type="entry name" value="N_methyl_site"/>
</dbReference>
<comment type="function">
    <text evidence="9">Component of the type II secretion system required for the energy-dependent secretion of extracellular factors such as proteases and toxins from the periplasm.</text>
</comment>
<comment type="PTM">
    <text evidence="9">Cleaved by prepilin peptidase.</text>
</comment>
<dbReference type="InterPro" id="IPR003413">
    <property type="entry name" value="T2SS_GspI_C"/>
</dbReference>
<keyword evidence="4 9" id="KW-0488">Methylation</keyword>
<keyword evidence="8 9" id="KW-0472">Membrane</keyword>
<dbReference type="NCBIfam" id="TIGR01707">
    <property type="entry name" value="gspI"/>
    <property type="match status" value="1"/>
</dbReference>
<gene>
    <name evidence="11" type="primary">gspI</name>
    <name evidence="11" type="ORF">HQN79_10140</name>
</gene>
<evidence type="ECO:0000256" key="6">
    <source>
        <dbReference type="ARBA" id="ARBA00022692"/>
    </source>
</evidence>
<evidence type="ECO:0000313" key="11">
    <source>
        <dbReference type="EMBL" id="QKI89908.1"/>
    </source>
</evidence>
<dbReference type="NCBIfam" id="TIGR02532">
    <property type="entry name" value="IV_pilin_GFxxxE"/>
    <property type="match status" value="1"/>
</dbReference>
<keyword evidence="6 9" id="KW-0812">Transmembrane</keyword>
<keyword evidence="3" id="KW-1003">Cell membrane</keyword>
<dbReference type="PANTHER" id="PTHR38779:SF2">
    <property type="entry name" value="TYPE II SECRETION SYSTEM PROTEIN I-RELATED"/>
    <property type="match status" value="1"/>
</dbReference>
<comment type="subcellular location">
    <subcellularLocation>
        <location evidence="1 9">Cell inner membrane</location>
        <topology evidence="1 9">Single-pass membrane protein</topology>
    </subcellularLocation>
</comment>
<evidence type="ECO:0000256" key="3">
    <source>
        <dbReference type="ARBA" id="ARBA00022475"/>
    </source>
</evidence>
<dbReference type="InterPro" id="IPR010052">
    <property type="entry name" value="T2SS_protein-GspI"/>
</dbReference>
<comment type="similarity">
    <text evidence="2 9">Belongs to the GSP I family.</text>
</comment>
<evidence type="ECO:0000256" key="1">
    <source>
        <dbReference type="ARBA" id="ARBA00004377"/>
    </source>
</evidence>
<evidence type="ECO:0000256" key="8">
    <source>
        <dbReference type="ARBA" id="ARBA00023136"/>
    </source>
</evidence>
<accession>A0A7D4TH15</accession>
<dbReference type="SUPFAM" id="SSF54523">
    <property type="entry name" value="Pili subunits"/>
    <property type="match status" value="1"/>
</dbReference>
<dbReference type="GO" id="GO:0005886">
    <property type="term" value="C:plasma membrane"/>
    <property type="evidence" value="ECO:0007669"/>
    <property type="project" value="UniProtKB-SubCell"/>
</dbReference>
<dbReference type="GO" id="GO:0015628">
    <property type="term" value="P:protein secretion by the type II secretion system"/>
    <property type="evidence" value="ECO:0007669"/>
    <property type="project" value="UniProtKB-UniRule"/>
</dbReference>
<feature type="transmembrane region" description="Helical" evidence="9">
    <location>
        <begin position="12"/>
        <end position="31"/>
    </location>
</feature>
<evidence type="ECO:0000256" key="5">
    <source>
        <dbReference type="ARBA" id="ARBA00022519"/>
    </source>
</evidence>
<dbReference type="InterPro" id="IPR045584">
    <property type="entry name" value="Pilin-like"/>
</dbReference>
<dbReference type="PANTHER" id="PTHR38779">
    <property type="entry name" value="TYPE II SECRETION SYSTEM PROTEIN I-RELATED"/>
    <property type="match status" value="1"/>
</dbReference>
<dbReference type="Gene3D" id="3.30.1300.30">
    <property type="entry name" value="GSPII I/J protein-like"/>
    <property type="match status" value="1"/>
</dbReference>
<dbReference type="Pfam" id="PF07963">
    <property type="entry name" value="N_methyl"/>
    <property type="match status" value="1"/>
</dbReference>
<dbReference type="RefSeq" id="WP_173286174.1">
    <property type="nucleotide sequence ID" value="NZ_CP054020.1"/>
</dbReference>
<evidence type="ECO:0000259" key="10">
    <source>
        <dbReference type="Pfam" id="PF02501"/>
    </source>
</evidence>
<keyword evidence="7 9" id="KW-1133">Transmembrane helix</keyword>
<name>A0A7D4TH15_9GAMM</name>
<keyword evidence="12" id="KW-1185">Reference proteome</keyword>